<sequence>MGSLRALETPVQLVNKHATSKVPIKAPTLI</sequence>
<name>A0A822YNL9_NELNU</name>
<dbReference type="Proteomes" id="UP000607653">
    <property type="component" value="Unassembled WGS sequence"/>
</dbReference>
<gene>
    <name evidence="1" type="ORF">HUJ06_011317</name>
</gene>
<protein>
    <submittedName>
        <fullName evidence="1">Uncharacterized protein</fullName>
    </submittedName>
</protein>
<evidence type="ECO:0000313" key="2">
    <source>
        <dbReference type="Proteomes" id="UP000607653"/>
    </source>
</evidence>
<comment type="caution">
    <text evidence="1">The sequence shown here is derived from an EMBL/GenBank/DDBJ whole genome shotgun (WGS) entry which is preliminary data.</text>
</comment>
<dbReference type="EMBL" id="DUZY01000003">
    <property type="protein sequence ID" value="DAD32466.1"/>
    <property type="molecule type" value="Genomic_DNA"/>
</dbReference>
<reference evidence="1 2" key="1">
    <citation type="journal article" date="2020" name="Mol. Biol. Evol.">
        <title>Distinct Expression and Methylation Patterns for Genes with Different Fates following a Single Whole-Genome Duplication in Flowering Plants.</title>
        <authorList>
            <person name="Shi T."/>
            <person name="Rahmani R.S."/>
            <person name="Gugger P.F."/>
            <person name="Wang M."/>
            <person name="Li H."/>
            <person name="Zhang Y."/>
            <person name="Li Z."/>
            <person name="Wang Q."/>
            <person name="Van de Peer Y."/>
            <person name="Marchal K."/>
            <person name="Chen J."/>
        </authorList>
    </citation>
    <scope>NUCLEOTIDE SEQUENCE [LARGE SCALE GENOMIC DNA]</scope>
    <source>
        <tissue evidence="1">Leaf</tissue>
    </source>
</reference>
<evidence type="ECO:0000313" key="1">
    <source>
        <dbReference type="EMBL" id="DAD32466.1"/>
    </source>
</evidence>
<organism evidence="1 2">
    <name type="scientific">Nelumbo nucifera</name>
    <name type="common">Sacred lotus</name>
    <dbReference type="NCBI Taxonomy" id="4432"/>
    <lineage>
        <taxon>Eukaryota</taxon>
        <taxon>Viridiplantae</taxon>
        <taxon>Streptophyta</taxon>
        <taxon>Embryophyta</taxon>
        <taxon>Tracheophyta</taxon>
        <taxon>Spermatophyta</taxon>
        <taxon>Magnoliopsida</taxon>
        <taxon>Proteales</taxon>
        <taxon>Nelumbonaceae</taxon>
        <taxon>Nelumbo</taxon>
    </lineage>
</organism>
<proteinExistence type="predicted"/>
<dbReference type="AlphaFoldDB" id="A0A822YNL9"/>
<keyword evidence="2" id="KW-1185">Reference proteome</keyword>
<accession>A0A822YNL9</accession>